<keyword evidence="7" id="KW-0472">Membrane</keyword>
<evidence type="ECO:0000256" key="6">
    <source>
        <dbReference type="ARBA" id="ARBA00023065"/>
    </source>
</evidence>
<keyword evidence="12" id="KW-1185">Reference proteome</keyword>
<dbReference type="Gene3D" id="1.10.287.80">
    <property type="entry name" value="ATP synthase, gamma subunit, helix hairpin domain"/>
    <property type="match status" value="1"/>
</dbReference>
<evidence type="ECO:0000256" key="10">
    <source>
        <dbReference type="SAM" id="Coils"/>
    </source>
</evidence>
<sequence length="287" mass="33769">MKNLQSLKKSLTSTRNLYTIVNTMKLHATTNINQFQQAADASMQYRQVLNKALTVVMKKREMPEEVLRRSEGKTIHVVFSSDHGLCGSFNERITDYARTRIPKDEKNLLLIIGEQGLRRLEEYEVEEFFSVPQSVDGITSSVQYLLSELDELRETEKVKEIYLHYNRSTGRQGFKEHSEKLFPLDLKKIRKEDVKWKSGAQPTYYMSGERLLSDLLKQYYFITLFRTFCYSLVTENESRIASMTSAKKNIEERMEDLEMRYKRLRQDSITEEIRDITSGFHVLKKKE</sequence>
<evidence type="ECO:0000256" key="1">
    <source>
        <dbReference type="ARBA" id="ARBA00003456"/>
    </source>
</evidence>
<dbReference type="InterPro" id="IPR035968">
    <property type="entry name" value="ATP_synth_F1_ATPase_gsu"/>
</dbReference>
<dbReference type="PANTHER" id="PTHR11693:SF22">
    <property type="entry name" value="ATP SYNTHASE SUBUNIT GAMMA, MITOCHONDRIAL"/>
    <property type="match status" value="1"/>
</dbReference>
<gene>
    <name evidence="11" type="ORF">J3A84_10955</name>
</gene>
<accession>A0A939HCP2</accession>
<evidence type="ECO:0000256" key="2">
    <source>
        <dbReference type="ARBA" id="ARBA00004170"/>
    </source>
</evidence>
<dbReference type="EMBL" id="JAFNJU010000008">
    <property type="protein sequence ID" value="MBO1265552.1"/>
    <property type="molecule type" value="Genomic_DNA"/>
</dbReference>
<comment type="subcellular location">
    <subcellularLocation>
        <location evidence="2">Membrane</location>
        <topology evidence="2">Peripheral membrane protein</topology>
    </subcellularLocation>
</comment>
<evidence type="ECO:0000313" key="12">
    <source>
        <dbReference type="Proteomes" id="UP000664218"/>
    </source>
</evidence>
<reference evidence="11" key="1">
    <citation type="submission" date="2021-03" db="EMBL/GenBank/DDBJ databases">
        <title>Proteiniclasticum marinus sp. nov., isolated from tidal flat sediment.</title>
        <authorList>
            <person name="Namirimu T."/>
            <person name="Yang J.-A."/>
            <person name="Yang S.-H."/>
            <person name="Kim Y.-J."/>
            <person name="Kwon K.K."/>
        </authorList>
    </citation>
    <scope>NUCLEOTIDE SEQUENCE</scope>
    <source>
        <strain evidence="11">SCR006</strain>
    </source>
</reference>
<dbReference type="AlphaFoldDB" id="A0A939HCP2"/>
<keyword evidence="4" id="KW-0813">Transport</keyword>
<evidence type="ECO:0000256" key="4">
    <source>
        <dbReference type="ARBA" id="ARBA00022448"/>
    </source>
</evidence>
<comment type="function">
    <text evidence="1">Produces ATP from ADP in the presence of a proton gradient across the membrane. The gamma chain is believed to be important in regulating ATPase activity and the flow of protons through the CF(0) complex.</text>
</comment>
<evidence type="ECO:0000256" key="5">
    <source>
        <dbReference type="ARBA" id="ARBA00022781"/>
    </source>
</evidence>
<keyword evidence="9" id="KW-0066">ATP synthesis</keyword>
<dbReference type="Pfam" id="PF00231">
    <property type="entry name" value="ATP-synt"/>
    <property type="match status" value="1"/>
</dbReference>
<proteinExistence type="inferred from homology"/>
<name>A0A939HCP2_9CLOT</name>
<evidence type="ECO:0000256" key="7">
    <source>
        <dbReference type="ARBA" id="ARBA00023136"/>
    </source>
</evidence>
<dbReference type="GO" id="GO:0046933">
    <property type="term" value="F:proton-transporting ATP synthase activity, rotational mechanism"/>
    <property type="evidence" value="ECO:0007669"/>
    <property type="project" value="InterPro"/>
</dbReference>
<evidence type="ECO:0000256" key="3">
    <source>
        <dbReference type="ARBA" id="ARBA00007681"/>
    </source>
</evidence>
<dbReference type="Proteomes" id="UP000664218">
    <property type="component" value="Unassembled WGS sequence"/>
</dbReference>
<protein>
    <submittedName>
        <fullName evidence="11">F0F1 ATP synthase subunit gamma</fullName>
    </submittedName>
</protein>
<comment type="similarity">
    <text evidence="3">Belongs to the ATPase gamma chain family.</text>
</comment>
<keyword evidence="10" id="KW-0175">Coiled coil</keyword>
<dbReference type="Gene3D" id="3.40.1380.10">
    <property type="match status" value="1"/>
</dbReference>
<feature type="coiled-coil region" evidence="10">
    <location>
        <begin position="240"/>
        <end position="274"/>
    </location>
</feature>
<evidence type="ECO:0000256" key="8">
    <source>
        <dbReference type="ARBA" id="ARBA00023196"/>
    </source>
</evidence>
<dbReference type="InterPro" id="IPR000131">
    <property type="entry name" value="ATP_synth_F1_gsu"/>
</dbReference>
<dbReference type="GO" id="GO:0045259">
    <property type="term" value="C:proton-transporting ATP synthase complex"/>
    <property type="evidence" value="ECO:0007669"/>
    <property type="project" value="UniProtKB-KW"/>
</dbReference>
<comment type="caution">
    <text evidence="11">The sequence shown here is derived from an EMBL/GenBank/DDBJ whole genome shotgun (WGS) entry which is preliminary data.</text>
</comment>
<dbReference type="RefSeq" id="WP_207600076.1">
    <property type="nucleotide sequence ID" value="NZ_JAFNJU010000008.1"/>
</dbReference>
<organism evidence="11 12">
    <name type="scientific">Proteiniclasticum aestuarii</name>
    <dbReference type="NCBI Taxonomy" id="2817862"/>
    <lineage>
        <taxon>Bacteria</taxon>
        <taxon>Bacillati</taxon>
        <taxon>Bacillota</taxon>
        <taxon>Clostridia</taxon>
        <taxon>Eubacteriales</taxon>
        <taxon>Clostridiaceae</taxon>
        <taxon>Proteiniclasticum</taxon>
    </lineage>
</organism>
<dbReference type="SUPFAM" id="SSF52943">
    <property type="entry name" value="ATP synthase (F1-ATPase), gamma subunit"/>
    <property type="match status" value="1"/>
</dbReference>
<evidence type="ECO:0000313" key="11">
    <source>
        <dbReference type="EMBL" id="MBO1265552.1"/>
    </source>
</evidence>
<keyword evidence="5" id="KW-0375">Hydrogen ion transport</keyword>
<keyword evidence="6" id="KW-0406">Ion transport</keyword>
<dbReference type="CDD" id="cd12151">
    <property type="entry name" value="F1-ATPase_gamma"/>
    <property type="match status" value="1"/>
</dbReference>
<evidence type="ECO:0000256" key="9">
    <source>
        <dbReference type="ARBA" id="ARBA00023310"/>
    </source>
</evidence>
<dbReference type="PANTHER" id="PTHR11693">
    <property type="entry name" value="ATP SYNTHASE GAMMA CHAIN"/>
    <property type="match status" value="1"/>
</dbReference>
<dbReference type="PRINTS" id="PR00126">
    <property type="entry name" value="ATPASEGAMMA"/>
</dbReference>
<keyword evidence="8" id="KW-0139">CF(1)</keyword>